<dbReference type="AlphaFoldDB" id="A0A371HX35"/>
<keyword evidence="1" id="KW-0472">Membrane</keyword>
<feature type="non-terminal residue" evidence="3">
    <location>
        <position position="1"/>
    </location>
</feature>
<reference evidence="3" key="1">
    <citation type="submission" date="2018-05" db="EMBL/GenBank/DDBJ databases">
        <title>Draft genome of Mucuna pruriens seed.</title>
        <authorList>
            <person name="Nnadi N.E."/>
            <person name="Vos R."/>
            <person name="Hasami M.H."/>
            <person name="Devisetty U.K."/>
            <person name="Aguiy J.C."/>
        </authorList>
    </citation>
    <scope>NUCLEOTIDE SEQUENCE [LARGE SCALE GENOMIC DNA]</scope>
    <source>
        <strain evidence="3">JCA_2017</strain>
    </source>
</reference>
<evidence type="ECO:0000256" key="1">
    <source>
        <dbReference type="SAM" id="Phobius"/>
    </source>
</evidence>
<accession>A0A371HX35</accession>
<evidence type="ECO:0000313" key="3">
    <source>
        <dbReference type="EMBL" id="RDY07359.1"/>
    </source>
</evidence>
<evidence type="ECO:0000313" key="4">
    <source>
        <dbReference type="Proteomes" id="UP000257109"/>
    </source>
</evidence>
<keyword evidence="1" id="KW-0812">Transmembrane</keyword>
<gene>
    <name evidence="3" type="ORF">CR513_08542</name>
</gene>
<dbReference type="Pfam" id="PF07727">
    <property type="entry name" value="RVT_2"/>
    <property type="match status" value="1"/>
</dbReference>
<feature type="transmembrane region" description="Helical" evidence="1">
    <location>
        <begin position="163"/>
        <end position="187"/>
    </location>
</feature>
<proteinExistence type="predicted"/>
<keyword evidence="1" id="KW-1133">Transmembrane helix</keyword>
<organism evidence="3 4">
    <name type="scientific">Mucuna pruriens</name>
    <name type="common">Velvet bean</name>
    <name type="synonym">Dolichos pruriens</name>
    <dbReference type="NCBI Taxonomy" id="157652"/>
    <lineage>
        <taxon>Eukaryota</taxon>
        <taxon>Viridiplantae</taxon>
        <taxon>Streptophyta</taxon>
        <taxon>Embryophyta</taxon>
        <taxon>Tracheophyta</taxon>
        <taxon>Spermatophyta</taxon>
        <taxon>Magnoliopsida</taxon>
        <taxon>eudicotyledons</taxon>
        <taxon>Gunneridae</taxon>
        <taxon>Pentapetalae</taxon>
        <taxon>rosids</taxon>
        <taxon>fabids</taxon>
        <taxon>Fabales</taxon>
        <taxon>Fabaceae</taxon>
        <taxon>Papilionoideae</taxon>
        <taxon>50 kb inversion clade</taxon>
        <taxon>NPAAA clade</taxon>
        <taxon>indigoferoid/millettioid clade</taxon>
        <taxon>Phaseoleae</taxon>
        <taxon>Mucuna</taxon>
    </lineage>
</organism>
<protein>
    <recommendedName>
        <fullName evidence="2">Reverse transcriptase Ty1/copia-type domain-containing protein</fullName>
    </recommendedName>
</protein>
<dbReference type="EMBL" id="QJKJ01001486">
    <property type="protein sequence ID" value="RDY07359.1"/>
    <property type="molecule type" value="Genomic_DNA"/>
</dbReference>
<comment type="caution">
    <text evidence="3">The sequence shown here is derived from an EMBL/GenBank/DDBJ whole genome shotgun (WGS) entry which is preliminary data.</text>
</comment>
<dbReference type="OrthoDB" id="1426677at2759"/>
<dbReference type="Proteomes" id="UP000257109">
    <property type="component" value="Unassembled WGS sequence"/>
</dbReference>
<feature type="transmembrane region" description="Helical" evidence="1">
    <location>
        <begin position="249"/>
        <end position="268"/>
    </location>
</feature>
<feature type="domain" description="Reverse transcriptase Ty1/copia-type" evidence="2">
    <location>
        <begin position="90"/>
        <end position="236"/>
    </location>
</feature>
<dbReference type="STRING" id="157652.A0A371HX35"/>
<name>A0A371HX35_MUCPR</name>
<dbReference type="InterPro" id="IPR013103">
    <property type="entry name" value="RVT_2"/>
</dbReference>
<sequence length="271" mass="31325">MMKNLAHHQQTKHIAIKYHFIKEATKEIQLNYYSTKDQITNIFMKALPRAKFEQFWTILGVIEIFIKEDPTIFSIQHCLIITLFLKILTNINNAFLNGLLEDVYMAQPPGFNITNTSLVCKLHKAIYGPKQTLQAWYDSFTKTLLSFVFLHNKYDPYLLNGNCIYMLIYMDNIIIAGINYLHVVFAIKQLGDLHFSLGIEVKRPFNGNLLLTWAKYITDLLQKEDMASAKGICTPLPRNLKLSHYGSDYWMILAPIGPLWALFVIYGTTPH</sequence>
<keyword evidence="4" id="KW-1185">Reference proteome</keyword>
<evidence type="ECO:0000259" key="2">
    <source>
        <dbReference type="Pfam" id="PF07727"/>
    </source>
</evidence>